<keyword evidence="3" id="KW-1185">Reference proteome</keyword>
<reference evidence="2 3" key="1">
    <citation type="journal article" date="2019" name="Commun. Biol.">
        <title>The bagworm genome reveals a unique fibroin gene that provides high tensile strength.</title>
        <authorList>
            <person name="Kono N."/>
            <person name="Nakamura H."/>
            <person name="Ohtoshi R."/>
            <person name="Tomita M."/>
            <person name="Numata K."/>
            <person name="Arakawa K."/>
        </authorList>
    </citation>
    <scope>NUCLEOTIDE SEQUENCE [LARGE SCALE GENOMIC DNA]</scope>
</reference>
<sequence length="91" mass="9421">MLMLKTTGILRNTCQPSRRLAESAPLKPPVAAAADVHLAQYISSELFEPERSPGAAGAGSPAPRAPGRDGSANTLTGRLFALPGPRAPCSR</sequence>
<gene>
    <name evidence="2" type="ORF">EVAR_41799_1</name>
</gene>
<name>A0A4C1W064_EUMVA</name>
<dbReference type="EMBL" id="BGZK01000444">
    <property type="protein sequence ID" value="GBP43942.1"/>
    <property type="molecule type" value="Genomic_DNA"/>
</dbReference>
<dbReference type="Proteomes" id="UP000299102">
    <property type="component" value="Unassembled WGS sequence"/>
</dbReference>
<comment type="caution">
    <text evidence="2">The sequence shown here is derived from an EMBL/GenBank/DDBJ whole genome shotgun (WGS) entry which is preliminary data.</text>
</comment>
<evidence type="ECO:0000256" key="1">
    <source>
        <dbReference type="SAM" id="MobiDB-lite"/>
    </source>
</evidence>
<evidence type="ECO:0000313" key="2">
    <source>
        <dbReference type="EMBL" id="GBP43942.1"/>
    </source>
</evidence>
<feature type="compositionally biased region" description="Low complexity" evidence="1">
    <location>
        <begin position="52"/>
        <end position="62"/>
    </location>
</feature>
<organism evidence="2 3">
    <name type="scientific">Eumeta variegata</name>
    <name type="common">Bagworm moth</name>
    <name type="synonym">Eumeta japonica</name>
    <dbReference type="NCBI Taxonomy" id="151549"/>
    <lineage>
        <taxon>Eukaryota</taxon>
        <taxon>Metazoa</taxon>
        <taxon>Ecdysozoa</taxon>
        <taxon>Arthropoda</taxon>
        <taxon>Hexapoda</taxon>
        <taxon>Insecta</taxon>
        <taxon>Pterygota</taxon>
        <taxon>Neoptera</taxon>
        <taxon>Endopterygota</taxon>
        <taxon>Lepidoptera</taxon>
        <taxon>Glossata</taxon>
        <taxon>Ditrysia</taxon>
        <taxon>Tineoidea</taxon>
        <taxon>Psychidae</taxon>
        <taxon>Oiketicinae</taxon>
        <taxon>Eumeta</taxon>
    </lineage>
</organism>
<evidence type="ECO:0000313" key="3">
    <source>
        <dbReference type="Proteomes" id="UP000299102"/>
    </source>
</evidence>
<dbReference type="AlphaFoldDB" id="A0A4C1W064"/>
<protein>
    <submittedName>
        <fullName evidence="2">Uncharacterized protein</fullName>
    </submittedName>
</protein>
<accession>A0A4C1W064</accession>
<proteinExistence type="predicted"/>
<feature type="region of interest" description="Disordered" evidence="1">
    <location>
        <begin position="47"/>
        <end position="91"/>
    </location>
</feature>